<dbReference type="AlphaFoldDB" id="F8IE29"/>
<evidence type="ECO:0000313" key="3">
    <source>
        <dbReference type="Proteomes" id="UP000000292"/>
    </source>
</evidence>
<feature type="compositionally biased region" description="Basic residues" evidence="1">
    <location>
        <begin position="25"/>
        <end position="38"/>
    </location>
</feature>
<dbReference type="KEGG" id="aad:TC41_1957"/>
<evidence type="ECO:0000256" key="1">
    <source>
        <dbReference type="SAM" id="MobiDB-lite"/>
    </source>
</evidence>
<protein>
    <submittedName>
        <fullName evidence="2">Uncharacterized protein</fullName>
    </submittedName>
</protein>
<accession>F8IE29</accession>
<name>F8IE29_ALIAT</name>
<dbReference type="STRING" id="1048834.TC41_1957"/>
<organism evidence="2 3">
    <name type="scientific">Alicyclobacillus acidocaldarius (strain Tc-4-1)</name>
    <name type="common">Bacillus acidocaldarius</name>
    <dbReference type="NCBI Taxonomy" id="1048834"/>
    <lineage>
        <taxon>Bacteria</taxon>
        <taxon>Bacillati</taxon>
        <taxon>Bacillota</taxon>
        <taxon>Bacilli</taxon>
        <taxon>Bacillales</taxon>
        <taxon>Alicyclobacillaceae</taxon>
        <taxon>Alicyclobacillus</taxon>
    </lineage>
</organism>
<gene>
    <name evidence="2" type="ordered locus">TC41_1957</name>
</gene>
<reference evidence="2 3" key="1">
    <citation type="journal article" date="2011" name="J. Bacteriol.">
        <title>Complete Genome Sequence of Alicyclobacillus acidocaldarius Strain Tc-4-1.</title>
        <authorList>
            <person name="Chen Y."/>
            <person name="He Y."/>
            <person name="Zhang B."/>
            <person name="Yang J."/>
            <person name="Li W."/>
            <person name="Dong Z."/>
            <person name="Hu S."/>
        </authorList>
    </citation>
    <scope>NUCLEOTIDE SEQUENCE [LARGE SCALE GENOMIC DNA]</scope>
    <source>
        <strain evidence="2 3">Tc-4-1</strain>
    </source>
</reference>
<dbReference type="HOGENOM" id="CLU_2630260_0_0_9"/>
<reference evidence="3" key="2">
    <citation type="submission" date="2011-06" db="EMBL/GenBank/DDBJ databases">
        <title>The complete genome sequence of Alicyclobacillus acidocaldarius sp. Tc-4-1.</title>
        <authorList>
            <person name="Chen Y."/>
            <person name="He Y."/>
            <person name="Dong Z."/>
            <person name="Hu S."/>
        </authorList>
    </citation>
    <scope>NUCLEOTIDE SEQUENCE [LARGE SCALE GENOMIC DNA]</scope>
    <source>
        <strain evidence="3">Tc-4-1</strain>
    </source>
</reference>
<dbReference type="Proteomes" id="UP000000292">
    <property type="component" value="Chromosome"/>
</dbReference>
<evidence type="ECO:0000313" key="2">
    <source>
        <dbReference type="EMBL" id="AEJ43871.1"/>
    </source>
</evidence>
<dbReference type="PATRIC" id="fig|1048834.4.peg.1846"/>
<proteinExistence type="predicted"/>
<feature type="compositionally biased region" description="Polar residues" evidence="1">
    <location>
        <begin position="1"/>
        <end position="14"/>
    </location>
</feature>
<feature type="region of interest" description="Disordered" evidence="1">
    <location>
        <begin position="1"/>
        <end position="39"/>
    </location>
</feature>
<dbReference type="EMBL" id="CP002902">
    <property type="protein sequence ID" value="AEJ43871.1"/>
    <property type="molecule type" value="Genomic_DNA"/>
</dbReference>
<sequence length="77" mass="9022">MTPGSTRSRLTASASHEREQNPRISRSHASQHRKRRWQSKYPQLMYRSQGAPQMEQWEMTVSSSVWLMRTATRSSNT</sequence>